<protein>
    <submittedName>
        <fullName evidence="1">Uncharacterized protein</fullName>
    </submittedName>
</protein>
<organism evidence="1 2">
    <name type="scientific">Blastopirellula marina</name>
    <dbReference type="NCBI Taxonomy" id="124"/>
    <lineage>
        <taxon>Bacteria</taxon>
        <taxon>Pseudomonadati</taxon>
        <taxon>Planctomycetota</taxon>
        <taxon>Planctomycetia</taxon>
        <taxon>Pirellulales</taxon>
        <taxon>Pirellulaceae</taxon>
        <taxon>Blastopirellula</taxon>
    </lineage>
</organism>
<evidence type="ECO:0000313" key="2">
    <source>
        <dbReference type="Proteomes" id="UP000238322"/>
    </source>
</evidence>
<accession>A0A2S8FQQ0</accession>
<dbReference type="EMBL" id="PUHY01000010">
    <property type="protein sequence ID" value="PQO34492.1"/>
    <property type="molecule type" value="Genomic_DNA"/>
</dbReference>
<name>A0A2S8FQQ0_9BACT</name>
<proteinExistence type="predicted"/>
<dbReference type="AlphaFoldDB" id="A0A2S8FQQ0"/>
<dbReference type="Proteomes" id="UP000238322">
    <property type="component" value="Unassembled WGS sequence"/>
</dbReference>
<sequence>MPPLVLASQGIVKMIQRFPLFTFPVLMIILLGSGCSMMQPMANSDSALSQDEPTGPPNQPMILVEMQSKDAAGSTKRIPLTMAPTLQAAVDQAKAEAKFKRFHIAVSRLPQHHGGQPQKLVSKYDHVSKEIPPEYNYQLFAGDRVVIVEDPRSTMDDLFGGIVGPLRVMAGGQPTGGSPF</sequence>
<evidence type="ECO:0000313" key="1">
    <source>
        <dbReference type="EMBL" id="PQO34492.1"/>
    </source>
</evidence>
<reference evidence="1 2" key="1">
    <citation type="submission" date="2018-02" db="EMBL/GenBank/DDBJ databases">
        <title>Comparative genomes isolates from brazilian mangrove.</title>
        <authorList>
            <person name="Araujo J.E."/>
            <person name="Taketani R.G."/>
            <person name="Silva M.C.P."/>
            <person name="Loureco M.V."/>
            <person name="Andreote F.D."/>
        </authorList>
    </citation>
    <scope>NUCLEOTIDE SEQUENCE [LARGE SCALE GENOMIC DNA]</scope>
    <source>
        <strain evidence="1 2">Hex-1 MGV</strain>
    </source>
</reference>
<gene>
    <name evidence="1" type="ORF">C5Y83_13310</name>
</gene>
<comment type="caution">
    <text evidence="1">The sequence shown here is derived from an EMBL/GenBank/DDBJ whole genome shotgun (WGS) entry which is preliminary data.</text>
</comment>